<dbReference type="InterPro" id="IPR043145">
    <property type="entry name" value="Znf_ZZ_sf"/>
</dbReference>
<feature type="domain" description="SANT" evidence="6">
    <location>
        <begin position="61"/>
        <end position="113"/>
    </location>
</feature>
<dbReference type="GO" id="GO:0070461">
    <property type="term" value="C:SAGA-type complex"/>
    <property type="evidence" value="ECO:0007669"/>
    <property type="project" value="TreeGrafter"/>
</dbReference>
<proteinExistence type="predicted"/>
<dbReference type="GO" id="GO:0003682">
    <property type="term" value="F:chromatin binding"/>
    <property type="evidence" value="ECO:0007669"/>
    <property type="project" value="TreeGrafter"/>
</dbReference>
<evidence type="ECO:0000313" key="8">
    <source>
        <dbReference type="EMBL" id="CAL5133231.1"/>
    </source>
</evidence>
<dbReference type="SUPFAM" id="SSF57850">
    <property type="entry name" value="RING/U-box"/>
    <property type="match status" value="1"/>
</dbReference>
<dbReference type="EMBL" id="CAXLJL010000156">
    <property type="protein sequence ID" value="CAL5133231.1"/>
    <property type="molecule type" value="Genomic_DNA"/>
</dbReference>
<dbReference type="PROSITE" id="PS50090">
    <property type="entry name" value="MYB_LIKE"/>
    <property type="match status" value="1"/>
</dbReference>
<keyword evidence="2" id="KW-0863">Zinc-finger</keyword>
<evidence type="ECO:0000256" key="1">
    <source>
        <dbReference type="ARBA" id="ARBA00022723"/>
    </source>
</evidence>
<feature type="domain" description="Myb-like" evidence="5">
    <location>
        <begin position="64"/>
        <end position="109"/>
    </location>
</feature>
<sequence length="477" mass="54471">MESDVPVCVYCLRELNGTFIKCMDCSRVVLCLSCFCSGVEAGAHKRTHGYQIKTTCQTSIPVFGGWDAREELKLLEALEQYGVGNWEDISLKVETKSSKQCLSHYWDYYLGGIIGYELSSNDKHLSRITDHTNLSKSFSPQFSPSPAVHIDVEDQQLLGYTPARDDFERDYDNDAESILCRLNPSFSQDDLEDALKVAQVGIYVQRLRERQRRKEIAREHGLIAQILAFILNKKIKRRIPLYHHKPQLNTSGCKKRTLHNSPRKHYHQSKLTSRNGLSVESSTHSPASSELRPIQPPPGSWLAAPFVLQASGATRGTPLVESGLSNNPCPLAYPGSTNKHHIERNNRSTTASSKSFCSPTASHTVFYLNEKLKPFLRYFTGLQGKEFMDSLFREETLKHEIKYLIDHRAKGLKVKFHDGKLRFPYFRSSIYNAPQRGLTTLSSHLSNTPVKIRKRRRHPNTPWYIKVQRRAKHHHVP</sequence>
<feature type="compositionally biased region" description="Polar residues" evidence="4">
    <location>
        <begin position="269"/>
        <end position="288"/>
    </location>
</feature>
<feature type="compositionally biased region" description="Basic residues" evidence="4">
    <location>
        <begin position="253"/>
        <end position="268"/>
    </location>
</feature>
<evidence type="ECO:0000259" key="7">
    <source>
        <dbReference type="PROSITE" id="PS51294"/>
    </source>
</evidence>
<name>A0AAV2TAC6_CALDB</name>
<dbReference type="PROSITE" id="PS51293">
    <property type="entry name" value="SANT"/>
    <property type="match status" value="1"/>
</dbReference>
<dbReference type="SMART" id="SM00717">
    <property type="entry name" value="SANT"/>
    <property type="match status" value="1"/>
</dbReference>
<evidence type="ECO:0008006" key="10">
    <source>
        <dbReference type="Google" id="ProtNLM"/>
    </source>
</evidence>
<comment type="caution">
    <text evidence="8">The sequence shown here is derived from an EMBL/GenBank/DDBJ whole genome shotgun (WGS) entry which is preliminary data.</text>
</comment>
<evidence type="ECO:0000256" key="4">
    <source>
        <dbReference type="SAM" id="MobiDB-lite"/>
    </source>
</evidence>
<dbReference type="Pfam" id="PF22941">
    <property type="entry name" value="TADA2A-like_3rd"/>
    <property type="match status" value="1"/>
</dbReference>
<dbReference type="GO" id="GO:0005634">
    <property type="term" value="C:nucleus"/>
    <property type="evidence" value="ECO:0007669"/>
    <property type="project" value="TreeGrafter"/>
</dbReference>
<keyword evidence="3" id="KW-0862">Zinc</keyword>
<dbReference type="InterPro" id="IPR000433">
    <property type="entry name" value="Znf_ZZ"/>
</dbReference>
<dbReference type="InterPro" id="IPR001005">
    <property type="entry name" value="SANT/Myb"/>
</dbReference>
<accession>A0AAV2TAC6</accession>
<dbReference type="PANTHER" id="PTHR12374:SF63">
    <property type="entry name" value="TRANSCRIPTIONAL ADAPTER 2-BETA"/>
    <property type="match status" value="1"/>
</dbReference>
<dbReference type="GO" id="GO:0006357">
    <property type="term" value="P:regulation of transcription by RNA polymerase II"/>
    <property type="evidence" value="ECO:0007669"/>
    <property type="project" value="TreeGrafter"/>
</dbReference>
<feature type="region of interest" description="Disordered" evidence="4">
    <location>
        <begin position="335"/>
        <end position="354"/>
    </location>
</feature>
<feature type="domain" description="HTH myb-type" evidence="7">
    <location>
        <begin position="66"/>
        <end position="113"/>
    </location>
</feature>
<dbReference type="InterPro" id="IPR055141">
    <property type="entry name" value="TADA2A_B-like_dom"/>
</dbReference>
<dbReference type="SUPFAM" id="SSF46689">
    <property type="entry name" value="Homeodomain-like"/>
    <property type="match status" value="1"/>
</dbReference>
<dbReference type="GO" id="GO:0008270">
    <property type="term" value="F:zinc ion binding"/>
    <property type="evidence" value="ECO:0007669"/>
    <property type="project" value="UniProtKB-KW"/>
</dbReference>
<gene>
    <name evidence="8" type="ORF">CDAUBV1_LOCUS6499</name>
</gene>
<reference evidence="8" key="1">
    <citation type="submission" date="2024-06" db="EMBL/GenBank/DDBJ databases">
        <authorList>
            <person name="Liu X."/>
            <person name="Lenzi L."/>
            <person name="Haldenby T S."/>
            <person name="Uol C."/>
        </authorList>
    </citation>
    <scope>NUCLEOTIDE SEQUENCE</scope>
</reference>
<evidence type="ECO:0000259" key="6">
    <source>
        <dbReference type="PROSITE" id="PS51293"/>
    </source>
</evidence>
<dbReference type="AlphaFoldDB" id="A0AAV2TAC6"/>
<dbReference type="Pfam" id="PF00249">
    <property type="entry name" value="Myb_DNA-binding"/>
    <property type="match status" value="1"/>
</dbReference>
<dbReference type="Gene3D" id="3.30.60.90">
    <property type="match status" value="1"/>
</dbReference>
<dbReference type="Proteomes" id="UP001497525">
    <property type="component" value="Unassembled WGS sequence"/>
</dbReference>
<dbReference type="PANTHER" id="PTHR12374">
    <property type="entry name" value="TRANSCRIPTIONAL ADAPTOR 2 ADA2 -RELATED"/>
    <property type="match status" value="1"/>
</dbReference>
<protein>
    <recommendedName>
        <fullName evidence="10">Transcriptional adapter 2-beta</fullName>
    </recommendedName>
</protein>
<feature type="region of interest" description="Disordered" evidence="4">
    <location>
        <begin position="246"/>
        <end position="294"/>
    </location>
</feature>
<evidence type="ECO:0000313" key="9">
    <source>
        <dbReference type="Proteomes" id="UP001497525"/>
    </source>
</evidence>
<keyword evidence="1" id="KW-0479">Metal-binding</keyword>
<evidence type="ECO:0000256" key="3">
    <source>
        <dbReference type="ARBA" id="ARBA00022833"/>
    </source>
</evidence>
<evidence type="ECO:0000259" key="5">
    <source>
        <dbReference type="PROSITE" id="PS50090"/>
    </source>
</evidence>
<dbReference type="GO" id="GO:0006338">
    <property type="term" value="P:chromatin remodeling"/>
    <property type="evidence" value="ECO:0007669"/>
    <property type="project" value="TreeGrafter"/>
</dbReference>
<dbReference type="InterPro" id="IPR017884">
    <property type="entry name" value="SANT_dom"/>
</dbReference>
<dbReference type="InterPro" id="IPR017930">
    <property type="entry name" value="Myb_dom"/>
</dbReference>
<dbReference type="CDD" id="cd00167">
    <property type="entry name" value="SANT"/>
    <property type="match status" value="1"/>
</dbReference>
<dbReference type="InterPro" id="IPR009057">
    <property type="entry name" value="Homeodomain-like_sf"/>
</dbReference>
<dbReference type="GO" id="GO:0003713">
    <property type="term" value="F:transcription coactivator activity"/>
    <property type="evidence" value="ECO:0007669"/>
    <property type="project" value="TreeGrafter"/>
</dbReference>
<evidence type="ECO:0000256" key="2">
    <source>
        <dbReference type="ARBA" id="ARBA00022771"/>
    </source>
</evidence>
<dbReference type="CDD" id="cd02335">
    <property type="entry name" value="ZZ_ADA2"/>
    <property type="match status" value="1"/>
</dbReference>
<organism evidence="8 9">
    <name type="scientific">Calicophoron daubneyi</name>
    <name type="common">Rumen fluke</name>
    <name type="synonym">Paramphistomum daubneyi</name>
    <dbReference type="NCBI Taxonomy" id="300641"/>
    <lineage>
        <taxon>Eukaryota</taxon>
        <taxon>Metazoa</taxon>
        <taxon>Spiralia</taxon>
        <taxon>Lophotrochozoa</taxon>
        <taxon>Platyhelminthes</taxon>
        <taxon>Trematoda</taxon>
        <taxon>Digenea</taxon>
        <taxon>Plagiorchiida</taxon>
        <taxon>Pronocephalata</taxon>
        <taxon>Paramphistomoidea</taxon>
        <taxon>Paramphistomidae</taxon>
        <taxon>Calicophoron</taxon>
    </lineage>
</organism>
<dbReference type="Gene3D" id="1.10.10.60">
    <property type="entry name" value="Homeodomain-like"/>
    <property type="match status" value="1"/>
</dbReference>
<dbReference type="InterPro" id="IPR041983">
    <property type="entry name" value="ADA2-like_ZZ"/>
</dbReference>
<dbReference type="Pfam" id="PF25299">
    <property type="entry name" value="ZZ_ADA2"/>
    <property type="match status" value="1"/>
</dbReference>
<dbReference type="PROSITE" id="PS51294">
    <property type="entry name" value="HTH_MYB"/>
    <property type="match status" value="1"/>
</dbReference>